<evidence type="ECO:0000256" key="8">
    <source>
        <dbReference type="ARBA" id="ARBA00023157"/>
    </source>
</evidence>
<keyword evidence="7 12" id="KW-0472">Membrane</keyword>
<name>A0AAV4X1C0_9ARAC</name>
<dbReference type="SUPFAM" id="SSF81321">
    <property type="entry name" value="Family A G protein-coupled receptor-like"/>
    <property type="match status" value="1"/>
</dbReference>
<dbReference type="GO" id="GO:0045202">
    <property type="term" value="C:synapse"/>
    <property type="evidence" value="ECO:0007669"/>
    <property type="project" value="GOC"/>
</dbReference>
<feature type="domain" description="G-protein coupled receptors family 1 profile" evidence="13">
    <location>
        <begin position="1"/>
        <end position="96"/>
    </location>
</feature>
<evidence type="ECO:0000256" key="5">
    <source>
        <dbReference type="ARBA" id="ARBA00022989"/>
    </source>
</evidence>
<dbReference type="InterPro" id="IPR000276">
    <property type="entry name" value="GPCR_Rhodpsn"/>
</dbReference>
<evidence type="ECO:0000256" key="4">
    <source>
        <dbReference type="ARBA" id="ARBA00022692"/>
    </source>
</evidence>
<evidence type="ECO:0000256" key="6">
    <source>
        <dbReference type="ARBA" id="ARBA00023040"/>
    </source>
</evidence>
<keyword evidence="3" id="KW-1003">Cell membrane</keyword>
<evidence type="ECO:0000256" key="1">
    <source>
        <dbReference type="ARBA" id="ARBA00004651"/>
    </source>
</evidence>
<comment type="similarity">
    <text evidence="2">Belongs to the G-protein coupled receptor 1 family.</text>
</comment>
<keyword evidence="8" id="KW-1015">Disulfide bond</keyword>
<dbReference type="PROSITE" id="PS50262">
    <property type="entry name" value="G_PROTEIN_RECEP_F1_2"/>
    <property type="match status" value="1"/>
</dbReference>
<evidence type="ECO:0000256" key="7">
    <source>
        <dbReference type="ARBA" id="ARBA00023136"/>
    </source>
</evidence>
<reference evidence="14 15" key="1">
    <citation type="submission" date="2021-06" db="EMBL/GenBank/DDBJ databases">
        <title>Caerostris darwini draft genome.</title>
        <authorList>
            <person name="Kono N."/>
            <person name="Arakawa K."/>
        </authorList>
    </citation>
    <scope>NUCLEOTIDE SEQUENCE [LARGE SCALE GENOMIC DNA]</scope>
</reference>
<dbReference type="AlphaFoldDB" id="A0AAV4X1C0"/>
<dbReference type="GO" id="GO:0005886">
    <property type="term" value="C:plasma membrane"/>
    <property type="evidence" value="ECO:0007669"/>
    <property type="project" value="UniProtKB-SubCell"/>
</dbReference>
<gene>
    <name evidence="14" type="primary">Dop2R</name>
    <name evidence="14" type="ORF">CDAR_576081</name>
</gene>
<dbReference type="EMBL" id="BPLQ01015393">
    <property type="protein sequence ID" value="GIY87824.1"/>
    <property type="molecule type" value="Genomic_DNA"/>
</dbReference>
<evidence type="ECO:0000256" key="3">
    <source>
        <dbReference type="ARBA" id="ARBA00022475"/>
    </source>
</evidence>
<evidence type="ECO:0000256" key="2">
    <source>
        <dbReference type="ARBA" id="ARBA00010663"/>
    </source>
</evidence>
<keyword evidence="15" id="KW-1185">Reference proteome</keyword>
<accession>A0AAV4X1C0</accession>
<evidence type="ECO:0000259" key="13">
    <source>
        <dbReference type="PROSITE" id="PS50262"/>
    </source>
</evidence>
<organism evidence="14 15">
    <name type="scientific">Caerostris darwini</name>
    <dbReference type="NCBI Taxonomy" id="1538125"/>
    <lineage>
        <taxon>Eukaryota</taxon>
        <taxon>Metazoa</taxon>
        <taxon>Ecdysozoa</taxon>
        <taxon>Arthropoda</taxon>
        <taxon>Chelicerata</taxon>
        <taxon>Arachnida</taxon>
        <taxon>Araneae</taxon>
        <taxon>Araneomorphae</taxon>
        <taxon>Entelegynae</taxon>
        <taxon>Araneoidea</taxon>
        <taxon>Araneidae</taxon>
        <taxon>Caerostris</taxon>
    </lineage>
</organism>
<keyword evidence="6" id="KW-0297">G-protein coupled receptor</keyword>
<dbReference type="GO" id="GO:0001591">
    <property type="term" value="F:dopamine neurotransmitter receptor activity, coupled via Gi/Go"/>
    <property type="evidence" value="ECO:0007669"/>
    <property type="project" value="TreeGrafter"/>
</dbReference>
<dbReference type="FunFam" id="1.20.1070.10:FF:000233">
    <property type="entry name" value="CLUMA_CG012980, isoform A"/>
    <property type="match status" value="1"/>
</dbReference>
<evidence type="ECO:0000313" key="14">
    <source>
        <dbReference type="EMBL" id="GIY87824.1"/>
    </source>
</evidence>
<dbReference type="PANTHER" id="PTHR24248">
    <property type="entry name" value="ADRENERGIC RECEPTOR-RELATED G-PROTEIN COUPLED RECEPTOR"/>
    <property type="match status" value="1"/>
</dbReference>
<dbReference type="GO" id="GO:0004930">
    <property type="term" value="F:G protein-coupled receptor activity"/>
    <property type="evidence" value="ECO:0007669"/>
    <property type="project" value="UniProtKB-KW"/>
</dbReference>
<protein>
    <submittedName>
        <fullName evidence="14">Dopamine D2-like receptor</fullName>
    </submittedName>
</protein>
<dbReference type="Gene3D" id="1.20.1070.10">
    <property type="entry name" value="Rhodopsin 7-helix transmembrane proteins"/>
    <property type="match status" value="1"/>
</dbReference>
<dbReference type="Pfam" id="PF00001">
    <property type="entry name" value="7tm_1"/>
    <property type="match status" value="1"/>
</dbReference>
<keyword evidence="4 12" id="KW-0812">Transmembrane</keyword>
<sequence>MSSGTKKKSRFNLKGRHKSSRKKREKASAKRERKATKTLAIVLGMFLMCWVPFFTCNILDAICIKLENDDWRPGMTIFLLTTWLGYINSCVNPVIYTIFNMEFRKAFKKLLIDSW</sequence>
<comment type="caution">
    <text evidence="14">The sequence shown here is derived from an EMBL/GenBank/DDBJ whole genome shotgun (WGS) entry which is preliminary data.</text>
</comment>
<dbReference type="InterPro" id="IPR017452">
    <property type="entry name" value="GPCR_Rhodpsn_7TM"/>
</dbReference>
<feature type="transmembrane region" description="Helical" evidence="12">
    <location>
        <begin position="77"/>
        <end position="99"/>
    </location>
</feature>
<dbReference type="Proteomes" id="UP001054837">
    <property type="component" value="Unassembled WGS sequence"/>
</dbReference>
<proteinExistence type="inferred from homology"/>
<dbReference type="PRINTS" id="PR00237">
    <property type="entry name" value="GPCRRHODOPSN"/>
</dbReference>
<evidence type="ECO:0000313" key="15">
    <source>
        <dbReference type="Proteomes" id="UP001054837"/>
    </source>
</evidence>
<evidence type="ECO:0000256" key="12">
    <source>
        <dbReference type="SAM" id="Phobius"/>
    </source>
</evidence>
<evidence type="ECO:0000256" key="11">
    <source>
        <dbReference type="SAM" id="MobiDB-lite"/>
    </source>
</evidence>
<keyword evidence="5 12" id="KW-1133">Transmembrane helix</keyword>
<evidence type="ECO:0000256" key="10">
    <source>
        <dbReference type="ARBA" id="ARBA00023224"/>
    </source>
</evidence>
<comment type="subcellular location">
    <subcellularLocation>
        <location evidence="1">Cell membrane</location>
        <topology evidence="1">Multi-pass membrane protein</topology>
    </subcellularLocation>
</comment>
<feature type="region of interest" description="Disordered" evidence="11">
    <location>
        <begin position="1"/>
        <end position="33"/>
    </location>
</feature>
<evidence type="ECO:0000256" key="9">
    <source>
        <dbReference type="ARBA" id="ARBA00023170"/>
    </source>
</evidence>
<dbReference type="PANTHER" id="PTHR24248:SF125">
    <property type="entry name" value="DOPAMINE D2-LIKE RECEPTOR"/>
    <property type="match status" value="1"/>
</dbReference>
<keyword evidence="9 14" id="KW-0675">Receptor</keyword>
<keyword evidence="10" id="KW-0807">Transducer</keyword>